<dbReference type="EMBL" id="UXAV01000043">
    <property type="protein sequence ID" value="VDC32038.1"/>
    <property type="molecule type" value="Genomic_DNA"/>
</dbReference>
<dbReference type="Proteomes" id="UP000270468">
    <property type="component" value="Unassembled WGS sequence"/>
</dbReference>
<evidence type="ECO:0000313" key="2">
    <source>
        <dbReference type="EMBL" id="VDC32038.1"/>
    </source>
</evidence>
<proteinExistence type="predicted"/>
<sequence length="115" mass="13153">MKTFNNIIGFLNTMKDIDLWGDKMEGISDKEKEYMDRAPTQNPYGFIGLMLGGIAFTFGPQYGFIPVMTLIFCIVTLFTFDKEKEDNPWPFYLGIVFSLIGLYMFIVGATHKLVL</sequence>
<dbReference type="RefSeq" id="WP_124071378.1">
    <property type="nucleotide sequence ID" value="NZ_CBCRXF010000008.1"/>
</dbReference>
<dbReference type="AlphaFoldDB" id="A0A3P5XSR2"/>
<evidence type="ECO:0000256" key="1">
    <source>
        <dbReference type="SAM" id="Phobius"/>
    </source>
</evidence>
<evidence type="ECO:0008006" key="4">
    <source>
        <dbReference type="Google" id="ProtNLM"/>
    </source>
</evidence>
<reference evidence="2 3" key="1">
    <citation type="submission" date="2018-11" db="EMBL/GenBank/DDBJ databases">
        <authorList>
            <person name="Criscuolo A."/>
        </authorList>
    </citation>
    <scope>NUCLEOTIDE SEQUENCE [LARGE SCALE GENOMIC DNA]</scope>
    <source>
        <strain evidence="2">ATB-66</strain>
    </source>
</reference>
<gene>
    <name evidence="2" type="ORF">FILTAD_02567</name>
</gene>
<evidence type="ECO:0000313" key="3">
    <source>
        <dbReference type="Proteomes" id="UP000270468"/>
    </source>
</evidence>
<protein>
    <recommendedName>
        <fullName evidence="4">Cell division protein FtsK</fullName>
    </recommendedName>
</protein>
<organism evidence="2 3">
    <name type="scientific">Filibacter tadaridae</name>
    <dbReference type="NCBI Taxonomy" id="2483811"/>
    <lineage>
        <taxon>Bacteria</taxon>
        <taxon>Bacillati</taxon>
        <taxon>Bacillota</taxon>
        <taxon>Bacilli</taxon>
        <taxon>Bacillales</taxon>
        <taxon>Caryophanaceae</taxon>
        <taxon>Filibacter</taxon>
    </lineage>
</organism>
<feature type="transmembrane region" description="Helical" evidence="1">
    <location>
        <begin position="89"/>
        <end position="109"/>
    </location>
</feature>
<keyword evidence="3" id="KW-1185">Reference proteome</keyword>
<keyword evidence="1" id="KW-0812">Transmembrane</keyword>
<keyword evidence="1" id="KW-1133">Transmembrane helix</keyword>
<name>A0A3P5XSR2_9BACL</name>
<accession>A0A3P5XSR2</accession>
<feature type="transmembrane region" description="Helical" evidence="1">
    <location>
        <begin position="44"/>
        <end position="77"/>
    </location>
</feature>
<keyword evidence="1" id="KW-0472">Membrane</keyword>
<dbReference type="OrthoDB" id="2866458at2"/>